<dbReference type="PANTHER" id="PTHR11785:SF375">
    <property type="entry name" value="AMINO ACID TRANSPORTER"/>
    <property type="match status" value="1"/>
</dbReference>
<feature type="transmembrane region" description="Helical" evidence="21">
    <location>
        <begin position="262"/>
        <end position="285"/>
    </location>
</feature>
<dbReference type="GO" id="GO:0031528">
    <property type="term" value="C:microvillus membrane"/>
    <property type="evidence" value="ECO:0007669"/>
    <property type="project" value="UniProtKB-SubCell"/>
</dbReference>
<organism evidence="22 23">
    <name type="scientific">Patiria miniata</name>
    <name type="common">Bat star</name>
    <name type="synonym">Asterina miniata</name>
    <dbReference type="NCBI Taxonomy" id="46514"/>
    <lineage>
        <taxon>Eukaryota</taxon>
        <taxon>Metazoa</taxon>
        <taxon>Echinodermata</taxon>
        <taxon>Eleutherozoa</taxon>
        <taxon>Asterozoa</taxon>
        <taxon>Asteroidea</taxon>
        <taxon>Valvatacea</taxon>
        <taxon>Valvatida</taxon>
        <taxon>Asterinidae</taxon>
        <taxon>Patiria</taxon>
    </lineage>
</organism>
<evidence type="ECO:0000256" key="10">
    <source>
        <dbReference type="ARBA" id="ARBA00023157"/>
    </source>
</evidence>
<feature type="transmembrane region" description="Helical" evidence="21">
    <location>
        <begin position="415"/>
        <end position="440"/>
    </location>
</feature>
<comment type="catalytic activity">
    <reaction evidence="12">
        <text>L-cystine(out) + L-glutamate(in) = L-cystine(in) + L-glutamate(out)</text>
        <dbReference type="Rhea" id="RHEA:70995"/>
        <dbReference type="ChEBI" id="CHEBI:29985"/>
        <dbReference type="ChEBI" id="CHEBI:35491"/>
    </reaction>
</comment>
<evidence type="ECO:0000313" key="22">
    <source>
        <dbReference type="EnsemblMetazoa" id="XP_038070106.1"/>
    </source>
</evidence>
<evidence type="ECO:0000256" key="20">
    <source>
        <dbReference type="SAM" id="MobiDB-lite"/>
    </source>
</evidence>
<comment type="similarity">
    <text evidence="2">Belongs to the amino acid-polyamine-organocation (APC) superfamily. L-type amino acid transporter (LAT) (TC 2.A.3.8) family.</text>
</comment>
<evidence type="ECO:0000256" key="18">
    <source>
        <dbReference type="ARBA" id="ARBA00079117"/>
    </source>
</evidence>
<evidence type="ECO:0000256" key="12">
    <source>
        <dbReference type="ARBA" id="ARBA00050407"/>
    </source>
</evidence>
<reference evidence="22" key="1">
    <citation type="submission" date="2022-11" db="UniProtKB">
        <authorList>
            <consortium name="EnsemblMetazoa"/>
        </authorList>
    </citation>
    <scope>IDENTIFICATION</scope>
</reference>
<evidence type="ECO:0000256" key="2">
    <source>
        <dbReference type="ARBA" id="ARBA00007040"/>
    </source>
</evidence>
<keyword evidence="9 21" id="KW-0472">Membrane</keyword>
<feature type="transmembrane region" description="Helical" evidence="21">
    <location>
        <begin position="382"/>
        <end position="403"/>
    </location>
</feature>
<feature type="transmembrane region" description="Helical" evidence="21">
    <location>
        <begin position="358"/>
        <end position="376"/>
    </location>
</feature>
<evidence type="ECO:0000256" key="17">
    <source>
        <dbReference type="ARBA" id="ARBA00078584"/>
    </source>
</evidence>
<sequence>MGKGKPEKNGVKAVEGKEDTSSSAGSSDVVVLRREIGLWGCVSICVGIMIGSGIFISPKGILQNTGTVGMALIVWVLCGVMSGLGALCFAELGTTFTKSGGEFAFLLEAFGPLAAFLRLWANIIAIGTGTIAVLAITFAHYTLAAFFGDCQEVPTNAVRLVAALILFVVFYLNSVSVTWTTRVQVFLTIAKVIGLTIIIITGIVLLFKGQTEHLQDAFHGSENTDATKIPLAFYAGLFAYAGWQMLPQVTEEIQNPSRNLPLGVLLSVGIVMVIYVLTNIAYFTVISPQELLISKAVAVTFGERMYGPMLFVIPVSVALSCAGSINGSLLSDSRTTFVAAREGHLPRILSMISINKRTPLPAVLLMLPICLIMLASDNVYSLINYLSFAKWLFLGLSAAVLPYMRWKRPDIPRPFKVNLIIPVLFILSCLYVVAVSLYSAPLDCGIGLGILLTGVPVYYLCIWWENKPIWLDDFMVKSTKFLQKLMLVVVQEKQTY</sequence>
<evidence type="ECO:0000256" key="14">
    <source>
        <dbReference type="ARBA" id="ARBA00051885"/>
    </source>
</evidence>
<evidence type="ECO:0000313" key="23">
    <source>
        <dbReference type="Proteomes" id="UP000887568"/>
    </source>
</evidence>
<feature type="transmembrane region" description="Helical" evidence="21">
    <location>
        <begin position="185"/>
        <end position="207"/>
    </location>
</feature>
<evidence type="ECO:0000256" key="8">
    <source>
        <dbReference type="ARBA" id="ARBA00022989"/>
    </source>
</evidence>
<keyword evidence="11" id="KW-0966">Cell projection</keyword>
<dbReference type="GO" id="GO:0015813">
    <property type="term" value="P:L-glutamate transmembrane transport"/>
    <property type="evidence" value="ECO:0007669"/>
    <property type="project" value="UniProtKB-ARBA"/>
</dbReference>
<evidence type="ECO:0000256" key="15">
    <source>
        <dbReference type="ARBA" id="ARBA00065438"/>
    </source>
</evidence>
<keyword evidence="5" id="KW-0597">Phosphoprotein</keyword>
<dbReference type="GO" id="GO:0015179">
    <property type="term" value="F:L-amino acid transmembrane transporter activity"/>
    <property type="evidence" value="ECO:0007669"/>
    <property type="project" value="TreeGrafter"/>
</dbReference>
<evidence type="ECO:0000256" key="7">
    <source>
        <dbReference type="ARBA" id="ARBA00022970"/>
    </source>
</evidence>
<dbReference type="PANTHER" id="PTHR11785">
    <property type="entry name" value="AMINO ACID TRANSPORTER"/>
    <property type="match status" value="1"/>
</dbReference>
<comment type="catalytic activity">
    <reaction evidence="13">
        <text>N-acetyl-L-cysteine(out) + L-glutamate(in) = N-acetyl-L-cysteine(in) + L-glutamate(out)</text>
        <dbReference type="Rhea" id="RHEA:74567"/>
        <dbReference type="ChEBI" id="CHEBI:29985"/>
        <dbReference type="ChEBI" id="CHEBI:78236"/>
    </reaction>
</comment>
<name>A0A914B3M9_PATMI</name>
<dbReference type="InterPro" id="IPR002293">
    <property type="entry name" value="AA/rel_permease1"/>
</dbReference>
<comment type="subcellular location">
    <subcellularLocation>
        <location evidence="1">Cell projection</location>
        <location evidence="1">Microvillus membrane</location>
        <topology evidence="1">Multi-pass membrane protein</topology>
    </subcellularLocation>
</comment>
<evidence type="ECO:0000256" key="3">
    <source>
        <dbReference type="ARBA" id="ARBA00022448"/>
    </source>
</evidence>
<keyword evidence="10" id="KW-1015">Disulfide bond</keyword>
<evidence type="ECO:0000256" key="5">
    <source>
        <dbReference type="ARBA" id="ARBA00022553"/>
    </source>
</evidence>
<keyword evidence="23" id="KW-1185">Reference proteome</keyword>
<feature type="transmembrane region" description="Helical" evidence="21">
    <location>
        <begin position="36"/>
        <end position="56"/>
    </location>
</feature>
<evidence type="ECO:0000256" key="9">
    <source>
        <dbReference type="ARBA" id="ARBA00023136"/>
    </source>
</evidence>
<feature type="transmembrane region" description="Helical" evidence="21">
    <location>
        <begin position="126"/>
        <end position="148"/>
    </location>
</feature>
<keyword evidence="7" id="KW-0029">Amino-acid transport</keyword>
<dbReference type="RefSeq" id="XP_038070106.1">
    <property type="nucleotide sequence ID" value="XM_038214178.1"/>
</dbReference>
<keyword evidence="3" id="KW-0813">Transport</keyword>
<protein>
    <recommendedName>
        <fullName evidence="16">Cystine/glutamate transporter</fullName>
    </recommendedName>
    <alternativeName>
        <fullName evidence="18">Amino acid transport system xc-</fullName>
    </alternativeName>
    <alternativeName>
        <fullName evidence="19">Solute carrier family 7 member 11</fullName>
    </alternativeName>
    <alternativeName>
        <fullName evidence="17">xCT</fullName>
    </alternativeName>
</protein>
<evidence type="ECO:0000256" key="16">
    <source>
        <dbReference type="ARBA" id="ARBA00071314"/>
    </source>
</evidence>
<comment type="catalytic activity">
    <reaction evidence="14">
        <text>an L-alpha-amino acid(in) + L-kynurenine(out) = an L-alpha-amino acid(out) + L-kynurenine(in)</text>
        <dbReference type="Rhea" id="RHEA:71191"/>
        <dbReference type="ChEBI" id="CHEBI:57959"/>
        <dbReference type="ChEBI" id="CHEBI:59869"/>
    </reaction>
</comment>
<evidence type="ECO:0000256" key="11">
    <source>
        <dbReference type="ARBA" id="ARBA00023273"/>
    </source>
</evidence>
<evidence type="ECO:0000256" key="19">
    <source>
        <dbReference type="ARBA" id="ARBA00080978"/>
    </source>
</evidence>
<evidence type="ECO:0000256" key="4">
    <source>
        <dbReference type="ARBA" id="ARBA00022475"/>
    </source>
</evidence>
<feature type="transmembrane region" description="Helical" evidence="21">
    <location>
        <begin position="160"/>
        <end position="179"/>
    </location>
</feature>
<feature type="transmembrane region" description="Helical" evidence="21">
    <location>
        <begin position="305"/>
        <end position="325"/>
    </location>
</feature>
<dbReference type="InterPro" id="IPR050598">
    <property type="entry name" value="AminoAcid_Transporter"/>
</dbReference>
<feature type="region of interest" description="Disordered" evidence="20">
    <location>
        <begin position="1"/>
        <end position="24"/>
    </location>
</feature>
<evidence type="ECO:0000256" key="21">
    <source>
        <dbReference type="SAM" id="Phobius"/>
    </source>
</evidence>
<feature type="compositionally biased region" description="Basic and acidic residues" evidence="20">
    <location>
        <begin position="1"/>
        <end position="20"/>
    </location>
</feature>
<comment type="subunit">
    <text evidence="15">Disulfide-linked heterodimer with the amino acid transport protein SLC3A2/4F2hc; this interaction mediates cell membrane localization.</text>
</comment>
<dbReference type="Proteomes" id="UP000887568">
    <property type="component" value="Unplaced"/>
</dbReference>
<dbReference type="PIRSF" id="PIRSF006060">
    <property type="entry name" value="AA_transporter"/>
    <property type="match status" value="1"/>
</dbReference>
<dbReference type="Pfam" id="PF13520">
    <property type="entry name" value="AA_permease_2"/>
    <property type="match status" value="1"/>
</dbReference>
<dbReference type="GO" id="GO:0043067">
    <property type="term" value="P:regulation of programmed cell death"/>
    <property type="evidence" value="ECO:0007669"/>
    <property type="project" value="UniProtKB-ARBA"/>
</dbReference>
<keyword evidence="8 21" id="KW-1133">Transmembrane helix</keyword>
<accession>A0A914B3M9</accession>
<dbReference type="Gene3D" id="1.20.1740.10">
    <property type="entry name" value="Amino acid/polyamine transporter I"/>
    <property type="match status" value="1"/>
</dbReference>
<keyword evidence="4" id="KW-1003">Cell membrane</keyword>
<dbReference type="GeneID" id="119739298"/>
<evidence type="ECO:0000256" key="6">
    <source>
        <dbReference type="ARBA" id="ARBA00022692"/>
    </source>
</evidence>
<feature type="transmembrane region" description="Helical" evidence="21">
    <location>
        <begin position="446"/>
        <end position="464"/>
    </location>
</feature>
<dbReference type="AlphaFoldDB" id="A0A914B3M9"/>
<dbReference type="OMA" id="CSHISHY"/>
<evidence type="ECO:0000256" key="13">
    <source>
        <dbReference type="ARBA" id="ARBA00051652"/>
    </source>
</evidence>
<proteinExistence type="inferred from homology"/>
<keyword evidence="6 21" id="KW-0812">Transmembrane</keyword>
<dbReference type="OrthoDB" id="10062876at2759"/>
<dbReference type="FunFam" id="1.20.1740.10:FF:000027">
    <property type="entry name" value="cystine/glutamate transporter isoform X1"/>
    <property type="match status" value="1"/>
</dbReference>
<feature type="transmembrane region" description="Helical" evidence="21">
    <location>
        <begin position="68"/>
        <end position="90"/>
    </location>
</feature>
<dbReference type="EnsemblMetazoa" id="XM_038214178.1">
    <property type="protein sequence ID" value="XP_038070106.1"/>
    <property type="gene ID" value="LOC119739298"/>
</dbReference>
<evidence type="ECO:0000256" key="1">
    <source>
        <dbReference type="ARBA" id="ARBA00004475"/>
    </source>
</evidence>